<reference evidence="5" key="2">
    <citation type="submission" date="2025-08" db="UniProtKB">
        <authorList>
            <consortium name="RefSeq"/>
        </authorList>
    </citation>
    <scope>IDENTIFICATION</scope>
    <source>
        <tissue evidence="5">Young leaves</tissue>
    </source>
</reference>
<dbReference type="RefSeq" id="XP_038984066.1">
    <property type="nucleotide sequence ID" value="XM_039128138.1"/>
</dbReference>
<name>A0A8B9ABI7_PHODC</name>
<accession>A0A8B9ABI7</accession>
<evidence type="ECO:0000256" key="2">
    <source>
        <dbReference type="SAM" id="MobiDB-lite"/>
    </source>
</evidence>
<sequence>MSARPQVTITLGRSGQVVKRERPTSDVSHPDDMPSSAGKRPVRERLGSNMDNSDLYGSQYKNKRQRTNNHILSLGNGDLNDGKPIKFNRRVGQDDLRLKLLNKSLSHGRDVDLREKLSRSTHNSLRYDLYQHVPDSRASGPAKRIPPTRSADDLLRLDSVRNSYSLKGLRHRSPDRLAGASRGMSPPRNYDELRYVPPVRSIDASRPSSLMTKNVTDASRPMPCMSKATVPADTAKPVARAPPPGAIVPKSPSVSEEPLTVSSLLHSLGLGKYAILFQVEEVDMTALRQMGDSDLKELGIPMILILKVNTWKSKPTVIRLVV</sequence>
<dbReference type="PANTHER" id="PTHR10627">
    <property type="entry name" value="SCP160"/>
    <property type="match status" value="1"/>
</dbReference>
<protein>
    <submittedName>
        <fullName evidence="5">Uncharacterized protein LOC103710016 isoform X1</fullName>
    </submittedName>
</protein>
<keyword evidence="4" id="KW-1185">Reference proteome</keyword>
<dbReference type="GeneID" id="103710016"/>
<dbReference type="Pfam" id="PF00536">
    <property type="entry name" value="SAM_1"/>
    <property type="match status" value="1"/>
</dbReference>
<dbReference type="OrthoDB" id="76949at2759"/>
<feature type="compositionally biased region" description="Polar residues" evidence="2">
    <location>
        <begin position="1"/>
        <end position="13"/>
    </location>
</feature>
<reference evidence="4" key="1">
    <citation type="journal article" date="2019" name="Nat. Commun.">
        <title>Genome-wide association mapping of date palm fruit traits.</title>
        <authorList>
            <person name="Hazzouri K.M."/>
            <person name="Gros-Balthazard M."/>
            <person name="Flowers J.M."/>
            <person name="Copetti D."/>
            <person name="Lemansour A."/>
            <person name="Lebrun M."/>
            <person name="Masmoudi K."/>
            <person name="Ferrand S."/>
            <person name="Dhar M.I."/>
            <person name="Fresquez Z.A."/>
            <person name="Rosas U."/>
            <person name="Zhang J."/>
            <person name="Talag J."/>
            <person name="Lee S."/>
            <person name="Kudrna D."/>
            <person name="Powell R.F."/>
            <person name="Leitch I.J."/>
            <person name="Krueger R.R."/>
            <person name="Wing R.A."/>
            <person name="Amiri K.M.A."/>
            <person name="Purugganan M.D."/>
        </authorList>
    </citation>
    <scope>NUCLEOTIDE SEQUENCE [LARGE SCALE GENOMIC DNA]</scope>
    <source>
        <strain evidence="4">cv. Khalas</strain>
    </source>
</reference>
<feature type="compositionally biased region" description="Polar residues" evidence="2">
    <location>
        <begin position="49"/>
        <end position="60"/>
    </location>
</feature>
<gene>
    <name evidence="5" type="primary">LOC103710016</name>
</gene>
<keyword evidence="1" id="KW-0677">Repeat</keyword>
<feature type="compositionally biased region" description="Basic and acidic residues" evidence="2">
    <location>
        <begin position="18"/>
        <end position="32"/>
    </location>
</feature>
<evidence type="ECO:0000259" key="3">
    <source>
        <dbReference type="Pfam" id="PF00536"/>
    </source>
</evidence>
<organism evidence="4 5">
    <name type="scientific">Phoenix dactylifera</name>
    <name type="common">Date palm</name>
    <dbReference type="NCBI Taxonomy" id="42345"/>
    <lineage>
        <taxon>Eukaryota</taxon>
        <taxon>Viridiplantae</taxon>
        <taxon>Streptophyta</taxon>
        <taxon>Embryophyta</taxon>
        <taxon>Tracheophyta</taxon>
        <taxon>Spermatophyta</taxon>
        <taxon>Magnoliopsida</taxon>
        <taxon>Liliopsida</taxon>
        <taxon>Arecaceae</taxon>
        <taxon>Coryphoideae</taxon>
        <taxon>Phoeniceae</taxon>
        <taxon>Phoenix</taxon>
    </lineage>
</organism>
<dbReference type="SUPFAM" id="SSF47769">
    <property type="entry name" value="SAM/Pointed domain"/>
    <property type="match status" value="1"/>
</dbReference>
<dbReference type="InterPro" id="IPR013761">
    <property type="entry name" value="SAM/pointed_sf"/>
</dbReference>
<dbReference type="AlphaFoldDB" id="A0A8B9ABI7"/>
<evidence type="ECO:0000313" key="5">
    <source>
        <dbReference type="RefSeq" id="XP_038984066.1"/>
    </source>
</evidence>
<dbReference type="Gene3D" id="1.10.150.50">
    <property type="entry name" value="Transcription Factor, Ets-1"/>
    <property type="match status" value="1"/>
</dbReference>
<proteinExistence type="predicted"/>
<feature type="region of interest" description="Disordered" evidence="2">
    <location>
        <begin position="134"/>
        <end position="153"/>
    </location>
</feature>
<dbReference type="Proteomes" id="UP000228380">
    <property type="component" value="Chromosome 7"/>
</dbReference>
<feature type="domain" description="SAM" evidence="3">
    <location>
        <begin position="259"/>
        <end position="300"/>
    </location>
</feature>
<evidence type="ECO:0000256" key="1">
    <source>
        <dbReference type="ARBA" id="ARBA00022737"/>
    </source>
</evidence>
<evidence type="ECO:0000313" key="4">
    <source>
        <dbReference type="Proteomes" id="UP000228380"/>
    </source>
</evidence>
<dbReference type="InterPro" id="IPR001660">
    <property type="entry name" value="SAM"/>
</dbReference>
<feature type="region of interest" description="Disordered" evidence="2">
    <location>
        <begin position="1"/>
        <end position="65"/>
    </location>
</feature>
<feature type="region of interest" description="Disordered" evidence="2">
    <location>
        <begin position="171"/>
        <end position="192"/>
    </location>
</feature>
<dbReference type="PANTHER" id="PTHR10627:SF74">
    <property type="entry name" value="OS08G0526500 PROTEIN"/>
    <property type="match status" value="1"/>
</dbReference>